<dbReference type="PROSITE" id="PS51379">
    <property type="entry name" value="4FE4S_FER_2"/>
    <property type="match status" value="3"/>
</dbReference>
<sequence>MKVQGRKVLVCNCEETMDLDARRLAVGEDGTPTIHRHLCRTGMAAFESALAGDEPILVACTQEAPLFSEIAEDAGADERVSFFNIRERAGWTAKGQDPHAKIAALIEEAVLEPEPTGLKTIESSGLCLVYGAGQQALDAARMLNARLSVTLLLSDAADMVLPSVMDVAVYRGRIRSVSGSLGQFDVTVDSYAPILPSARTEPQFMMARDGAKSDCAVIVDISGGTPLVTGFEKRDGYFRADPKDPAAVARVLFEAGEMVGTFEKPLYVSYDASICAHSRSGRTGCTNCLDVCPAGAISDAGDTVFYDHGICAGCGSCAAACPTGAVSYAYPRRADLVGRLQTLIAAYARAGGKRPVLLLHDETYGDEMIATMARMGRGLPANVLPVGLHSVFHTGHEVMLAAILAGAQDVVWLANPQKSDELPPLESQIALAEALLSGLGHEAEGRFHVLEVADPDAVEDELYRLKAKPGRGEPRRIAAFGGKRDVARAVIGELRATGDAAADVIALPAGAPYGRISIDTDGCTLCLSCVAACPMGALSDNPERPQVRFTEAACVQCGLCADTCPEKVISLEPRYDLGAEAMSARILNEEKPATCISCGKPFGTQSTINRIAEKLSGNHWMYRSADQINLIRMCDDCRVSAQWAMPDSPMRMGERPRPRTTAEYLEADKAGLTIEDFLKRH</sequence>
<gene>
    <name evidence="6" type="ORF">C8N35_10335</name>
</gene>
<dbReference type="Pfam" id="PF12838">
    <property type="entry name" value="Fer4_7"/>
    <property type="match status" value="1"/>
</dbReference>
<proteinExistence type="predicted"/>
<evidence type="ECO:0000313" key="6">
    <source>
        <dbReference type="EMBL" id="PTW60856.1"/>
    </source>
</evidence>
<keyword evidence="2" id="KW-0479">Metal-binding</keyword>
<dbReference type="PANTHER" id="PTHR43687:SF4">
    <property type="entry name" value="BLR5484 PROTEIN"/>
    <property type="match status" value="1"/>
</dbReference>
<dbReference type="EMBL" id="QAYG01000003">
    <property type="protein sequence ID" value="PTW60856.1"/>
    <property type="molecule type" value="Genomic_DNA"/>
</dbReference>
<dbReference type="Pfam" id="PF13237">
    <property type="entry name" value="Fer4_10"/>
    <property type="match status" value="1"/>
</dbReference>
<protein>
    <submittedName>
        <fullName evidence="6">4Fe-4S dicluster protein</fullName>
    </submittedName>
</protein>
<evidence type="ECO:0000259" key="5">
    <source>
        <dbReference type="PROSITE" id="PS51379"/>
    </source>
</evidence>
<feature type="domain" description="4Fe-4S ferredoxin-type" evidence="5">
    <location>
        <begin position="545"/>
        <end position="574"/>
    </location>
</feature>
<dbReference type="GO" id="GO:0046872">
    <property type="term" value="F:metal ion binding"/>
    <property type="evidence" value="ECO:0007669"/>
    <property type="project" value="UniProtKB-KW"/>
</dbReference>
<evidence type="ECO:0000256" key="3">
    <source>
        <dbReference type="ARBA" id="ARBA00023004"/>
    </source>
</evidence>
<reference evidence="6 7" key="1">
    <citation type="submission" date="2018-04" db="EMBL/GenBank/DDBJ databases">
        <title>Genomic Encyclopedia of Archaeal and Bacterial Type Strains, Phase II (KMG-II): from individual species to whole genera.</title>
        <authorList>
            <person name="Goeker M."/>
        </authorList>
    </citation>
    <scope>NUCLEOTIDE SEQUENCE [LARGE SCALE GENOMIC DNA]</scope>
    <source>
        <strain evidence="6 7">DSM 23382</strain>
    </source>
</reference>
<accession>A0A2T5VAS8</accession>
<evidence type="ECO:0000256" key="2">
    <source>
        <dbReference type="ARBA" id="ARBA00022723"/>
    </source>
</evidence>
<dbReference type="PANTHER" id="PTHR43687">
    <property type="entry name" value="ADENYLYLSULFATE REDUCTASE, BETA SUBUNIT"/>
    <property type="match status" value="1"/>
</dbReference>
<dbReference type="GO" id="GO:0051539">
    <property type="term" value="F:4 iron, 4 sulfur cluster binding"/>
    <property type="evidence" value="ECO:0007669"/>
    <property type="project" value="UniProtKB-KW"/>
</dbReference>
<feature type="domain" description="4Fe-4S ferredoxin-type" evidence="5">
    <location>
        <begin position="514"/>
        <end position="543"/>
    </location>
</feature>
<dbReference type="RefSeq" id="WP_107989694.1">
    <property type="nucleotide sequence ID" value="NZ_QAYG01000003.1"/>
</dbReference>
<keyword evidence="7" id="KW-1185">Reference proteome</keyword>
<keyword evidence="1" id="KW-0004">4Fe-4S</keyword>
<dbReference type="Proteomes" id="UP000244081">
    <property type="component" value="Unassembled WGS sequence"/>
</dbReference>
<dbReference type="InterPro" id="IPR017900">
    <property type="entry name" value="4Fe4S_Fe_S_CS"/>
</dbReference>
<evidence type="ECO:0000313" key="7">
    <source>
        <dbReference type="Proteomes" id="UP000244081"/>
    </source>
</evidence>
<dbReference type="AlphaFoldDB" id="A0A2T5VAS8"/>
<keyword evidence="4" id="KW-0411">Iron-sulfur</keyword>
<dbReference type="InterPro" id="IPR050572">
    <property type="entry name" value="Fe-S_Ferredoxin"/>
</dbReference>
<evidence type="ECO:0000256" key="4">
    <source>
        <dbReference type="ARBA" id="ARBA00023014"/>
    </source>
</evidence>
<keyword evidence="3" id="KW-0408">Iron</keyword>
<evidence type="ECO:0000256" key="1">
    <source>
        <dbReference type="ARBA" id="ARBA00022485"/>
    </source>
</evidence>
<name>A0A2T5VAS8_9HYPH</name>
<dbReference type="Gene3D" id="3.30.70.20">
    <property type="match status" value="2"/>
</dbReference>
<comment type="caution">
    <text evidence="6">The sequence shown here is derived from an EMBL/GenBank/DDBJ whole genome shotgun (WGS) entry which is preliminary data.</text>
</comment>
<dbReference type="InterPro" id="IPR017896">
    <property type="entry name" value="4Fe4S_Fe-S-bd"/>
</dbReference>
<organism evidence="6 7">
    <name type="scientific">Breoghania corrubedonensis</name>
    <dbReference type="NCBI Taxonomy" id="665038"/>
    <lineage>
        <taxon>Bacteria</taxon>
        <taxon>Pseudomonadati</taxon>
        <taxon>Pseudomonadota</taxon>
        <taxon>Alphaproteobacteria</taxon>
        <taxon>Hyphomicrobiales</taxon>
        <taxon>Stappiaceae</taxon>
        <taxon>Breoghania</taxon>
    </lineage>
</organism>
<dbReference type="SUPFAM" id="SSF54862">
    <property type="entry name" value="4Fe-4S ferredoxins"/>
    <property type="match status" value="1"/>
</dbReference>
<feature type="domain" description="4Fe-4S ferredoxin-type" evidence="5">
    <location>
        <begin position="302"/>
        <end position="331"/>
    </location>
</feature>
<dbReference type="PROSITE" id="PS00198">
    <property type="entry name" value="4FE4S_FER_1"/>
    <property type="match status" value="3"/>
</dbReference>
<dbReference type="OrthoDB" id="9800445at2"/>